<proteinExistence type="predicted"/>
<comment type="caution">
    <text evidence="1">The sequence shown here is derived from an EMBL/GenBank/DDBJ whole genome shotgun (WGS) entry which is preliminary data.</text>
</comment>
<dbReference type="EMBL" id="JBHSQJ010000017">
    <property type="protein sequence ID" value="MFC5906706.1"/>
    <property type="molecule type" value="Genomic_DNA"/>
</dbReference>
<protein>
    <submittedName>
        <fullName evidence="1">Uncharacterized protein</fullName>
    </submittedName>
</protein>
<accession>A0ABW1FW79</accession>
<dbReference type="Proteomes" id="UP001596174">
    <property type="component" value="Unassembled WGS sequence"/>
</dbReference>
<keyword evidence="2" id="KW-1185">Reference proteome</keyword>
<evidence type="ECO:0000313" key="2">
    <source>
        <dbReference type="Proteomes" id="UP001596174"/>
    </source>
</evidence>
<name>A0ABW1FW79_9ACTN</name>
<sequence>MGQMTIELVCLSDGEVLVPALTLSSLLRQVSEEVGDWSQPEADPPTVAAVRELLDGLADRIDTDCIAVASEAVEPAEDLPRAR</sequence>
<dbReference type="RefSeq" id="WP_380580388.1">
    <property type="nucleotide sequence ID" value="NZ_JBHSQJ010000017.1"/>
</dbReference>
<reference evidence="2" key="1">
    <citation type="journal article" date="2019" name="Int. J. Syst. Evol. Microbiol.">
        <title>The Global Catalogue of Microorganisms (GCM) 10K type strain sequencing project: providing services to taxonomists for standard genome sequencing and annotation.</title>
        <authorList>
            <consortium name="The Broad Institute Genomics Platform"/>
            <consortium name="The Broad Institute Genome Sequencing Center for Infectious Disease"/>
            <person name="Wu L."/>
            <person name="Ma J."/>
        </authorList>
    </citation>
    <scope>NUCLEOTIDE SEQUENCE [LARGE SCALE GENOMIC DNA]</scope>
    <source>
        <strain evidence="2">JCM 4816</strain>
    </source>
</reference>
<gene>
    <name evidence="1" type="ORF">ACFP3V_05675</name>
</gene>
<evidence type="ECO:0000313" key="1">
    <source>
        <dbReference type="EMBL" id="MFC5906706.1"/>
    </source>
</evidence>
<organism evidence="1 2">
    <name type="scientific">Streptacidiphilus monticola</name>
    <dbReference type="NCBI Taxonomy" id="2161674"/>
    <lineage>
        <taxon>Bacteria</taxon>
        <taxon>Bacillati</taxon>
        <taxon>Actinomycetota</taxon>
        <taxon>Actinomycetes</taxon>
        <taxon>Kitasatosporales</taxon>
        <taxon>Streptomycetaceae</taxon>
        <taxon>Streptacidiphilus</taxon>
    </lineage>
</organism>